<sequence>MLNYYYIWICIAILILGIIDILTKVYQTKKEDSNILLFWSKVRDLYDKIKTNSNIENEIQYIISESKYIDKLLTGSSIYSPVFHFVDDISHRKFDYQDHSLDIIYKYIIQHEKDNKTRRIGLWKALLNPIELFCRGIELLLRYCFAYFLSMIKSDFDYNGKTWRFVVGTISFISAVLTILGFFGITFSSINSFCNV</sequence>
<organism evidence="3 4">
    <name type="scientific">Prevotella intermedia</name>
    <dbReference type="NCBI Taxonomy" id="28131"/>
    <lineage>
        <taxon>Bacteria</taxon>
        <taxon>Pseudomonadati</taxon>
        <taxon>Bacteroidota</taxon>
        <taxon>Bacteroidia</taxon>
        <taxon>Bacteroidales</taxon>
        <taxon>Prevotellaceae</taxon>
        <taxon>Prevotella</taxon>
    </lineage>
</organism>
<keyword evidence="1" id="KW-0472">Membrane</keyword>
<dbReference type="Proteomes" id="UP000219058">
    <property type="component" value="Unassembled WGS sequence"/>
</dbReference>
<evidence type="ECO:0000313" key="2">
    <source>
        <dbReference type="EMBL" id="ATV32175.1"/>
    </source>
</evidence>
<keyword evidence="1" id="KW-1133">Transmembrane helix</keyword>
<proteinExistence type="predicted"/>
<keyword evidence="1" id="KW-0812">Transmembrane</keyword>
<evidence type="ECO:0000313" key="5">
    <source>
        <dbReference type="Proteomes" id="UP000230742"/>
    </source>
</evidence>
<reference evidence="3 4" key="1">
    <citation type="submission" date="2017-09" db="EMBL/GenBank/DDBJ databases">
        <title>Phase variable restriction modification systems are present in the genome sequences of periodontal pathogens Prevotella intermedia, Tannerella forsythia and Porphyromonas gingivalis.</title>
        <authorList>
            <person name="Haigh R.D."/>
            <person name="Crawford L."/>
            <person name="Ralph J."/>
            <person name="Wanford J."/>
            <person name="Vartoukian S.R."/>
            <person name="Hijazib K."/>
            <person name="Wade W."/>
            <person name="Oggioni M.R."/>
        </authorList>
    </citation>
    <scope>NUCLEOTIDE SEQUENCE [LARGE SCALE GENOMIC DNA]</scope>
    <source>
        <strain evidence="3 4">WW2834</strain>
    </source>
</reference>
<dbReference type="AlphaFoldDB" id="A0A2A6EHS3"/>
<evidence type="ECO:0000313" key="4">
    <source>
        <dbReference type="Proteomes" id="UP000219058"/>
    </source>
</evidence>
<feature type="transmembrane region" description="Helical" evidence="1">
    <location>
        <begin position="6"/>
        <end position="26"/>
    </location>
</feature>
<dbReference type="Proteomes" id="UP000230742">
    <property type="component" value="Chromosome 2"/>
</dbReference>
<protein>
    <submittedName>
        <fullName evidence="3">Uncharacterized protein</fullName>
    </submittedName>
</protein>
<evidence type="ECO:0000313" key="3">
    <source>
        <dbReference type="EMBL" id="PDP61270.1"/>
    </source>
</evidence>
<reference evidence="2 5" key="2">
    <citation type="submission" date="2017-11" db="EMBL/GenBank/DDBJ databases">
        <title>Genome sequencing of Prevotella intermedia KCOM 1949.</title>
        <authorList>
            <person name="Kook J.-K."/>
            <person name="Park S.-N."/>
            <person name="Lim Y.K."/>
        </authorList>
    </citation>
    <scope>NUCLEOTIDE SEQUENCE [LARGE SCALE GENOMIC DNA]</scope>
    <source>
        <strain evidence="2 5">KCOM 1949</strain>
    </source>
</reference>
<gene>
    <name evidence="3" type="ORF">CLI71_00820</name>
    <name evidence="2" type="ORF">CTM46_11965</name>
</gene>
<dbReference type="EMBL" id="CP024728">
    <property type="protein sequence ID" value="ATV32175.1"/>
    <property type="molecule type" value="Genomic_DNA"/>
</dbReference>
<evidence type="ECO:0000256" key="1">
    <source>
        <dbReference type="SAM" id="Phobius"/>
    </source>
</evidence>
<feature type="transmembrane region" description="Helical" evidence="1">
    <location>
        <begin position="162"/>
        <end position="183"/>
    </location>
</feature>
<name>A0A2A6EHS3_PREIN</name>
<accession>A0A2A6EHS3</accession>
<dbReference type="EMBL" id="NSLY01000002">
    <property type="protein sequence ID" value="PDP61270.1"/>
    <property type="molecule type" value="Genomic_DNA"/>
</dbReference>